<dbReference type="Pfam" id="PF01694">
    <property type="entry name" value="Rhomboid"/>
    <property type="match status" value="1"/>
</dbReference>
<evidence type="ECO:0000256" key="2">
    <source>
        <dbReference type="ARBA" id="ARBA00022692"/>
    </source>
</evidence>
<dbReference type="Gene3D" id="1.20.1540.10">
    <property type="entry name" value="Rhomboid-like"/>
    <property type="match status" value="1"/>
</dbReference>
<feature type="transmembrane region" description="Helical" evidence="5">
    <location>
        <begin position="140"/>
        <end position="160"/>
    </location>
</feature>
<proteinExistence type="predicted"/>
<keyword evidence="4 5" id="KW-0472">Membrane</keyword>
<feature type="transmembrane region" description="Helical" evidence="5">
    <location>
        <begin position="167"/>
        <end position="190"/>
    </location>
</feature>
<feature type="transmembrane region" description="Helical" evidence="5">
    <location>
        <begin position="20"/>
        <end position="37"/>
    </location>
</feature>
<dbReference type="Proteomes" id="UP000192980">
    <property type="component" value="Unassembled WGS sequence"/>
</dbReference>
<dbReference type="InterPro" id="IPR022764">
    <property type="entry name" value="Peptidase_S54_rhomboid_dom"/>
</dbReference>
<evidence type="ECO:0000256" key="1">
    <source>
        <dbReference type="ARBA" id="ARBA00004141"/>
    </source>
</evidence>
<gene>
    <name evidence="8" type="ORF">SAMN05660862_2871</name>
</gene>
<sequence length="292" mass="33352">MKQSSLKTFWQNTYKGASPIPVIITIQVLLFVLIHIFDLLREVGLTQTPYYDYSVSFLSLPLSFDKFLTQPWSLLTFPFLYTGIFQLLFDCLWLFWIGNTFLVFLNKRQMLYLYFSAIMVGAVTFLLLGGIPALQRSVQQSFHTSTFGIVALVAATTMLVPKMEVRLFLFGNVQLRYIAFFYIALSIIFYALVNKAGAIAVLVTAAWGALYLNQLQAGRDFSQLFQRKQKRSKLRVVHHNKQTNTARGNRHPSDMPNQVEIDEILDKISIGGYESLTSHEKEVLFKASKSES</sequence>
<dbReference type="OrthoDB" id="680602at2"/>
<dbReference type="GO" id="GO:0006508">
    <property type="term" value="P:proteolysis"/>
    <property type="evidence" value="ECO:0007669"/>
    <property type="project" value="UniProtKB-KW"/>
</dbReference>
<dbReference type="InterPro" id="IPR035952">
    <property type="entry name" value="Rhomboid-like_sf"/>
</dbReference>
<dbReference type="STRING" id="561061.SAMN05660862_2871"/>
<dbReference type="InterPro" id="IPR046483">
    <property type="entry name" value="DUF6576"/>
</dbReference>
<evidence type="ECO:0000256" key="3">
    <source>
        <dbReference type="ARBA" id="ARBA00022989"/>
    </source>
</evidence>
<evidence type="ECO:0000259" key="7">
    <source>
        <dbReference type="Pfam" id="PF20216"/>
    </source>
</evidence>
<feature type="transmembrane region" description="Helical" evidence="5">
    <location>
        <begin position="79"/>
        <end position="104"/>
    </location>
</feature>
<keyword evidence="9" id="KW-1185">Reference proteome</keyword>
<evidence type="ECO:0000313" key="9">
    <source>
        <dbReference type="Proteomes" id="UP000192980"/>
    </source>
</evidence>
<dbReference type="Pfam" id="PF20216">
    <property type="entry name" value="DUF6576"/>
    <property type="match status" value="1"/>
</dbReference>
<organism evidence="8 9">
    <name type="scientific">Sphingobacterium psychroaquaticum</name>
    <dbReference type="NCBI Taxonomy" id="561061"/>
    <lineage>
        <taxon>Bacteria</taxon>
        <taxon>Pseudomonadati</taxon>
        <taxon>Bacteroidota</taxon>
        <taxon>Sphingobacteriia</taxon>
        <taxon>Sphingobacteriales</taxon>
        <taxon>Sphingobacteriaceae</taxon>
        <taxon>Sphingobacterium</taxon>
    </lineage>
</organism>
<comment type="subcellular location">
    <subcellularLocation>
        <location evidence="1">Membrane</location>
        <topology evidence="1">Multi-pass membrane protein</topology>
    </subcellularLocation>
</comment>
<keyword evidence="8" id="KW-0378">Hydrolase</keyword>
<dbReference type="GO" id="GO:0004252">
    <property type="term" value="F:serine-type endopeptidase activity"/>
    <property type="evidence" value="ECO:0007669"/>
    <property type="project" value="InterPro"/>
</dbReference>
<keyword evidence="3 5" id="KW-1133">Transmembrane helix</keyword>
<evidence type="ECO:0000313" key="8">
    <source>
        <dbReference type="EMBL" id="SMG40218.1"/>
    </source>
</evidence>
<dbReference type="GO" id="GO:0016020">
    <property type="term" value="C:membrane"/>
    <property type="evidence" value="ECO:0007669"/>
    <property type="project" value="UniProtKB-SubCell"/>
</dbReference>
<reference evidence="8 9" key="1">
    <citation type="submission" date="2017-04" db="EMBL/GenBank/DDBJ databases">
        <authorList>
            <person name="Afonso C.L."/>
            <person name="Miller P.J."/>
            <person name="Scott M.A."/>
            <person name="Spackman E."/>
            <person name="Goraichik I."/>
            <person name="Dimitrov K.M."/>
            <person name="Suarez D.L."/>
            <person name="Swayne D.E."/>
        </authorList>
    </citation>
    <scope>NUCLEOTIDE SEQUENCE [LARGE SCALE GENOMIC DNA]</scope>
    <source>
        <strain evidence="8 9">DSM 22418</strain>
    </source>
</reference>
<keyword evidence="2 5" id="KW-0812">Transmembrane</keyword>
<feature type="transmembrane region" description="Helical" evidence="5">
    <location>
        <begin position="111"/>
        <end position="134"/>
    </location>
</feature>
<dbReference type="AlphaFoldDB" id="A0A1X7KI25"/>
<feature type="domain" description="Peptidase S54 rhomboid" evidence="6">
    <location>
        <begin position="70"/>
        <end position="209"/>
    </location>
</feature>
<dbReference type="SUPFAM" id="SSF144091">
    <property type="entry name" value="Rhomboid-like"/>
    <property type="match status" value="1"/>
</dbReference>
<evidence type="ECO:0000256" key="4">
    <source>
        <dbReference type="ARBA" id="ARBA00023136"/>
    </source>
</evidence>
<feature type="domain" description="DUF6576" evidence="7">
    <location>
        <begin position="257"/>
        <end position="289"/>
    </location>
</feature>
<dbReference type="RefSeq" id="WP_085473589.1">
    <property type="nucleotide sequence ID" value="NZ_FXAU01000005.1"/>
</dbReference>
<keyword evidence="8" id="KW-0645">Protease</keyword>
<evidence type="ECO:0000256" key="5">
    <source>
        <dbReference type="SAM" id="Phobius"/>
    </source>
</evidence>
<evidence type="ECO:0000259" key="6">
    <source>
        <dbReference type="Pfam" id="PF01694"/>
    </source>
</evidence>
<name>A0A1X7KI25_9SPHI</name>
<accession>A0A1X7KI25</accession>
<dbReference type="EMBL" id="FXAU01000005">
    <property type="protein sequence ID" value="SMG40218.1"/>
    <property type="molecule type" value="Genomic_DNA"/>
</dbReference>
<protein>
    <submittedName>
        <fullName evidence="8">Membrane associated serine protease, rhomboid family</fullName>
    </submittedName>
</protein>